<dbReference type="InterPro" id="IPR044554">
    <property type="entry name" value="ANAPC2"/>
</dbReference>
<keyword evidence="10" id="KW-1185">Reference proteome</keyword>
<evidence type="ECO:0000256" key="4">
    <source>
        <dbReference type="ARBA" id="ARBA00022786"/>
    </source>
</evidence>
<dbReference type="Pfam" id="PF25773">
    <property type="entry name" value="TPR_ANAPC2"/>
    <property type="match status" value="1"/>
</dbReference>
<dbReference type="GO" id="GO:0006511">
    <property type="term" value="P:ubiquitin-dependent protein catabolic process"/>
    <property type="evidence" value="ECO:0007669"/>
    <property type="project" value="InterPro"/>
</dbReference>
<evidence type="ECO:0000256" key="2">
    <source>
        <dbReference type="ARBA" id="ARBA00022618"/>
    </source>
</evidence>
<dbReference type="Proteomes" id="UP000326757">
    <property type="component" value="Unassembled WGS sequence"/>
</dbReference>
<dbReference type="PANTHER" id="PTHR45957">
    <property type="entry name" value="ANAPHASE-PROMOTING COMPLEX SUBUNIT 2"/>
    <property type="match status" value="1"/>
</dbReference>
<dbReference type="InterPro" id="IPR036388">
    <property type="entry name" value="WH-like_DNA-bd_sf"/>
</dbReference>
<evidence type="ECO:0000256" key="5">
    <source>
        <dbReference type="ARBA" id="ARBA00023306"/>
    </source>
</evidence>
<dbReference type="Gene3D" id="1.10.10.10">
    <property type="entry name" value="Winged helix-like DNA-binding domain superfamily/Winged helix DNA-binding domain"/>
    <property type="match status" value="1"/>
</dbReference>
<feature type="compositionally biased region" description="Polar residues" evidence="7">
    <location>
        <begin position="46"/>
        <end position="67"/>
    </location>
</feature>
<feature type="region of interest" description="Disordered" evidence="7">
    <location>
        <begin position="14"/>
        <end position="75"/>
    </location>
</feature>
<dbReference type="GO" id="GO:0070979">
    <property type="term" value="P:protein K11-linked ubiquitination"/>
    <property type="evidence" value="ECO:0007669"/>
    <property type="project" value="TreeGrafter"/>
</dbReference>
<comment type="caution">
    <text evidence="9">The sequence shown here is derived from an EMBL/GenBank/DDBJ whole genome shotgun (WGS) entry which is preliminary data.</text>
</comment>
<sequence>MTTLTARRKRVFDSVFKKPEISEPTPVATPTGSFTTTPQPLGGPQGFNNAPKTPSSSNTRSSRQLGSHNRDQSVDQIRDQIQWDRSWHTVTYRLQLPDIPSNGNSIENLKSPSLPPDPSFDDALKDVLDPGRRLPFASHTEDLLVWHTQQCTDEEGAESLVFGSVRILDFAHRMYLHGLSIILKQVELLTPGNSRAILEKFQRDLHAIISNSVTGRFVAALRTVLEDYVSSILGLKGGQKSGIAPIDSRTDKICNEMLNLVESLHKVGLAGENFQVILAEIMNQSMTKYVNRGCKGLWSSNEISVTPADGDRRNSVLPRTAHHVSPSNCVTDLCGWIEDRYSKLAVLVFKVINNVEVAWSDMEKWKEMSIGRLAALRTDELFDIVVNWPNSNGALHDLRTTITTPQRRLHLTEAFAATLKERLLHPGTSTLLILQTYISIIWSFHSLDHSKVLLDRVAYPLQLYLCSREDTVRIIITGLLSDTEDAHGNPIESGGDKLIELAQLLNNGSEQSGQKIDDEELDWHDMEWVPDPVDAGPGYKRSKNADIIGTLIGVLGSQDVFIKEFQNIIGENLLKNDGAFEKEIKVLELLKSRFGEAPLQSYLNAGEKKAAPPSQTQPTLHTKILSRLFWPSLQESTFTLPPQITDLQSQYSTAFSSLKPARKLTWLPALGHTTVELELADRTVVEECTTWQATVISCFHSETSEISADENSTVQKSMEELTSELQMDSTLILSALKFWVSKLVLHESPPKSQRFSVLETLNASDRARSDALASAPAGAENEDEEGGGGKEDKGITGEHAKVYWQFVQSMLTNSSSQMGAPQIAMMLKMLIAEGFPYSNEELLEWLGGKVEEGVLECVGGRYRLKK</sequence>
<dbReference type="GO" id="GO:0005680">
    <property type="term" value="C:anaphase-promoting complex"/>
    <property type="evidence" value="ECO:0007669"/>
    <property type="project" value="TreeGrafter"/>
</dbReference>
<dbReference type="PROSITE" id="PS50069">
    <property type="entry name" value="CULLIN_2"/>
    <property type="match status" value="1"/>
</dbReference>
<dbReference type="InterPro" id="IPR016158">
    <property type="entry name" value="Cullin_homology"/>
</dbReference>
<accession>A0A5N6JTF2</accession>
<dbReference type="FunFam" id="3.30.230.130:FF:000013">
    <property type="entry name" value="Anaphase-promoting complex subunit ApcB, putative"/>
    <property type="match status" value="1"/>
</dbReference>
<dbReference type="Gene3D" id="3.30.230.130">
    <property type="entry name" value="Cullin, Chain C, Domain 2"/>
    <property type="match status" value="1"/>
</dbReference>
<evidence type="ECO:0000259" key="8">
    <source>
        <dbReference type="PROSITE" id="PS50069"/>
    </source>
</evidence>
<feature type="compositionally biased region" description="Polar residues" evidence="7">
    <location>
        <begin position="28"/>
        <end position="39"/>
    </location>
</feature>
<protein>
    <recommendedName>
        <fullName evidence="1">Anaphase-promoting complex subunit 2</fullName>
    </recommendedName>
</protein>
<gene>
    <name evidence="9" type="ORF">EYC80_008093</name>
</gene>
<dbReference type="Pfam" id="PF08672">
    <property type="entry name" value="ANAPC2"/>
    <property type="match status" value="1"/>
</dbReference>
<evidence type="ECO:0000256" key="3">
    <source>
        <dbReference type="ARBA" id="ARBA00022776"/>
    </source>
</evidence>
<proteinExistence type="inferred from homology"/>
<dbReference type="SUPFAM" id="SSF75632">
    <property type="entry name" value="Cullin homology domain"/>
    <property type="match status" value="1"/>
</dbReference>
<dbReference type="SUPFAM" id="SSF46785">
    <property type="entry name" value="Winged helix' DNA-binding domain"/>
    <property type="match status" value="1"/>
</dbReference>
<keyword evidence="2" id="KW-0132">Cell division</keyword>
<reference evidence="9 10" key="1">
    <citation type="submission" date="2019-06" db="EMBL/GenBank/DDBJ databases">
        <title>Genome Sequence of the Brown Rot Fungal Pathogen Monilinia laxa.</title>
        <authorList>
            <person name="De Miccolis Angelini R.M."/>
            <person name="Landi L."/>
            <person name="Abate D."/>
            <person name="Pollastro S."/>
            <person name="Romanazzi G."/>
            <person name="Faretra F."/>
        </authorList>
    </citation>
    <scope>NUCLEOTIDE SEQUENCE [LARGE SCALE GENOMIC DNA]</scope>
    <source>
        <strain evidence="9 10">Mlax316</strain>
    </source>
</reference>
<name>A0A5N6JTF2_MONLA</name>
<dbReference type="EMBL" id="VIGI01000013">
    <property type="protein sequence ID" value="KAB8292353.1"/>
    <property type="molecule type" value="Genomic_DNA"/>
</dbReference>
<dbReference type="Pfam" id="PF26557">
    <property type="entry name" value="Cullin_AB"/>
    <property type="match status" value="1"/>
</dbReference>
<dbReference type="OrthoDB" id="5581181at2759"/>
<keyword evidence="4" id="KW-0833">Ubl conjugation pathway</keyword>
<dbReference type="GO" id="GO:0051301">
    <property type="term" value="P:cell division"/>
    <property type="evidence" value="ECO:0007669"/>
    <property type="project" value="UniProtKB-KW"/>
</dbReference>
<dbReference type="PANTHER" id="PTHR45957:SF1">
    <property type="entry name" value="ANAPHASE-PROMOTING COMPLEX SUBUNIT 2"/>
    <property type="match status" value="1"/>
</dbReference>
<dbReference type="InterPro" id="IPR057975">
    <property type="entry name" value="TPR_ANAPC2"/>
</dbReference>
<feature type="domain" description="Cullin family profile" evidence="8">
    <location>
        <begin position="582"/>
        <end position="740"/>
    </location>
</feature>
<dbReference type="InterPro" id="IPR036390">
    <property type="entry name" value="WH_DNA-bd_sf"/>
</dbReference>
<dbReference type="InterPro" id="IPR014786">
    <property type="entry name" value="ANAPC2_C"/>
</dbReference>
<evidence type="ECO:0000313" key="9">
    <source>
        <dbReference type="EMBL" id="KAB8292353.1"/>
    </source>
</evidence>
<evidence type="ECO:0000313" key="10">
    <source>
        <dbReference type="Proteomes" id="UP000326757"/>
    </source>
</evidence>
<dbReference type="InterPro" id="IPR059120">
    <property type="entry name" value="Cullin-like_AB"/>
</dbReference>
<evidence type="ECO:0000256" key="6">
    <source>
        <dbReference type="PROSITE-ProRule" id="PRU00330"/>
    </source>
</evidence>
<feature type="compositionally biased region" description="Low complexity" evidence="7">
    <location>
        <begin position="770"/>
        <end position="779"/>
    </location>
</feature>
<keyword evidence="3" id="KW-0498">Mitosis</keyword>
<dbReference type="SMART" id="SM00182">
    <property type="entry name" value="CULLIN"/>
    <property type="match status" value="1"/>
</dbReference>
<dbReference type="GO" id="GO:0007091">
    <property type="term" value="P:metaphase/anaphase transition of mitotic cell cycle"/>
    <property type="evidence" value="ECO:0007669"/>
    <property type="project" value="TreeGrafter"/>
</dbReference>
<keyword evidence="5" id="KW-0131">Cell cycle</keyword>
<organism evidence="9 10">
    <name type="scientific">Monilinia laxa</name>
    <name type="common">Brown rot fungus</name>
    <name type="synonym">Sclerotinia laxa</name>
    <dbReference type="NCBI Taxonomy" id="61186"/>
    <lineage>
        <taxon>Eukaryota</taxon>
        <taxon>Fungi</taxon>
        <taxon>Dikarya</taxon>
        <taxon>Ascomycota</taxon>
        <taxon>Pezizomycotina</taxon>
        <taxon>Leotiomycetes</taxon>
        <taxon>Helotiales</taxon>
        <taxon>Sclerotiniaceae</taxon>
        <taxon>Monilinia</taxon>
    </lineage>
</organism>
<dbReference type="AlphaFoldDB" id="A0A5N6JTF2"/>
<feature type="region of interest" description="Disordered" evidence="7">
    <location>
        <begin position="769"/>
        <end position="794"/>
    </location>
</feature>
<dbReference type="GO" id="GO:0031625">
    <property type="term" value="F:ubiquitin protein ligase binding"/>
    <property type="evidence" value="ECO:0007669"/>
    <property type="project" value="InterPro"/>
</dbReference>
<comment type="similarity">
    <text evidence="6">Belongs to the cullin family.</text>
</comment>
<dbReference type="SMART" id="SM01013">
    <property type="entry name" value="APC2"/>
    <property type="match status" value="1"/>
</dbReference>
<evidence type="ECO:0000256" key="7">
    <source>
        <dbReference type="SAM" id="MobiDB-lite"/>
    </source>
</evidence>
<dbReference type="InterPro" id="IPR036317">
    <property type="entry name" value="Cullin_homology_sf"/>
</dbReference>
<evidence type="ECO:0000256" key="1">
    <source>
        <dbReference type="ARBA" id="ARBA00016068"/>
    </source>
</evidence>